<protein>
    <submittedName>
        <fullName evidence="2">Sel1 domain protein repeat-containing protein</fullName>
    </submittedName>
</protein>
<dbReference type="PATRIC" id="fig|754477.3.peg.1565"/>
<dbReference type="EMBL" id="CP003380">
    <property type="protein sequence ID" value="AFJ02736.1"/>
    <property type="molecule type" value="Genomic_DNA"/>
</dbReference>
<evidence type="ECO:0000313" key="3">
    <source>
        <dbReference type="Proteomes" id="UP000009145"/>
    </source>
</evidence>
<dbReference type="STRING" id="754477.Q7C_1587"/>
<sequence>MLTGCTFFQQQTTSTQSAVTLEPGPDANQETNTQITEPERDAFSDLKDAQTVRDLFAQDYIDPLTQYLKTHADQTNLSASIKLVKAERDRRCQVIAKEYDNRPVTAESVARYQSGYQFSCPAEVSAYAARLEPTDQDSTVANESESLSSENNATTSSTPSAELEKCYLLTSIKNYSAAIKTCEPLAAAGDTAAQYQMAKILNALYRYDEAISWAEKAAPASADSSFLLATLYARGQGTSQDLNKANYWYQKAAESGHPEAIKLLEKKATTEVIP</sequence>
<proteinExistence type="predicted"/>
<dbReference type="SMART" id="SM00671">
    <property type="entry name" value="SEL1"/>
    <property type="match status" value="1"/>
</dbReference>
<gene>
    <name evidence="2" type="ordered locus">Q7C_1587</name>
</gene>
<dbReference type="Pfam" id="PF08238">
    <property type="entry name" value="Sel1"/>
    <property type="match status" value="2"/>
</dbReference>
<evidence type="ECO:0000256" key="1">
    <source>
        <dbReference type="SAM" id="MobiDB-lite"/>
    </source>
</evidence>
<dbReference type="KEGG" id="mec:Q7C_1587"/>
<dbReference type="Proteomes" id="UP000009145">
    <property type="component" value="Chromosome"/>
</dbReference>
<reference evidence="2 3" key="1">
    <citation type="journal article" date="2012" name="J. Bacteriol.">
        <title>Complete genome sequences of Methylophaga sp. strain JAM1 and Methylophaga sp. strain JAM7.</title>
        <authorList>
            <person name="Villeneuve C."/>
            <person name="Martineau C."/>
            <person name="Mauffrey F."/>
            <person name="Villemur R."/>
        </authorList>
    </citation>
    <scope>NUCLEOTIDE SEQUENCE [LARGE SCALE GENOMIC DNA]</scope>
    <source>
        <strain evidence="2 3">JAM7</strain>
    </source>
</reference>
<name>I1YIJ3_METFJ</name>
<organism evidence="2 3">
    <name type="scientific">Methylophaga frappieri (strain ATCC BAA-2434 / DSM 25690 / JAM7)</name>
    <dbReference type="NCBI Taxonomy" id="754477"/>
    <lineage>
        <taxon>Bacteria</taxon>
        <taxon>Pseudomonadati</taxon>
        <taxon>Pseudomonadota</taxon>
        <taxon>Gammaproteobacteria</taxon>
        <taxon>Thiotrichales</taxon>
        <taxon>Piscirickettsiaceae</taxon>
        <taxon>Methylophaga</taxon>
    </lineage>
</organism>
<feature type="compositionally biased region" description="Low complexity" evidence="1">
    <location>
        <begin position="141"/>
        <end position="157"/>
    </location>
</feature>
<dbReference type="AlphaFoldDB" id="I1YIJ3"/>
<dbReference type="eggNOG" id="COG0790">
    <property type="taxonomic scope" value="Bacteria"/>
</dbReference>
<keyword evidence="3" id="KW-1185">Reference proteome</keyword>
<dbReference type="InterPro" id="IPR006597">
    <property type="entry name" value="Sel1-like"/>
</dbReference>
<feature type="region of interest" description="Disordered" evidence="1">
    <location>
        <begin position="134"/>
        <end position="157"/>
    </location>
</feature>
<accession>I1YIJ3</accession>
<dbReference type="SUPFAM" id="SSF81901">
    <property type="entry name" value="HCP-like"/>
    <property type="match status" value="1"/>
</dbReference>
<dbReference type="Gene3D" id="1.25.40.10">
    <property type="entry name" value="Tetratricopeptide repeat domain"/>
    <property type="match status" value="1"/>
</dbReference>
<dbReference type="InterPro" id="IPR011990">
    <property type="entry name" value="TPR-like_helical_dom_sf"/>
</dbReference>
<dbReference type="HOGENOM" id="CLU_055805_0_0_6"/>
<evidence type="ECO:0000313" key="2">
    <source>
        <dbReference type="EMBL" id="AFJ02736.1"/>
    </source>
</evidence>